<dbReference type="InterPro" id="IPR008918">
    <property type="entry name" value="HhH2"/>
</dbReference>
<keyword evidence="9 12" id="KW-0234">DNA repair</keyword>
<feature type="domain" description="XPG-I" evidence="13">
    <location>
        <begin position="140"/>
        <end position="211"/>
    </location>
</feature>
<dbReference type="InterPro" id="IPR029060">
    <property type="entry name" value="PIN-like_dom_sf"/>
</dbReference>
<dbReference type="GO" id="GO:0000287">
    <property type="term" value="F:magnesium ion binding"/>
    <property type="evidence" value="ECO:0007669"/>
    <property type="project" value="UniProtKB-UniRule"/>
</dbReference>
<dbReference type="Pfam" id="PF00867">
    <property type="entry name" value="XPG_I"/>
    <property type="match status" value="1"/>
</dbReference>
<protein>
    <recommendedName>
        <fullName evidence="12">Flap endonuclease 1</fullName>
        <shortName evidence="12">FEN-1</shortName>
        <ecNumber evidence="12">3.1.-.-</ecNumber>
    </recommendedName>
    <alternativeName>
        <fullName evidence="12">Flap structure-specific endonuclease 1</fullName>
    </alternativeName>
</protein>
<dbReference type="GO" id="GO:0003677">
    <property type="term" value="F:DNA binding"/>
    <property type="evidence" value="ECO:0007669"/>
    <property type="project" value="UniProtKB-UniRule"/>
</dbReference>
<name>A0A8T5UY24_9EURY</name>
<dbReference type="InterPro" id="IPR036279">
    <property type="entry name" value="5-3_exonuclease_C_sf"/>
</dbReference>
<dbReference type="RefSeq" id="WP_223791305.1">
    <property type="nucleotide sequence ID" value="NZ_JAIOUQ010000007.1"/>
</dbReference>
<evidence type="ECO:0000256" key="3">
    <source>
        <dbReference type="ARBA" id="ARBA00022723"/>
    </source>
</evidence>
<evidence type="ECO:0000256" key="7">
    <source>
        <dbReference type="ARBA" id="ARBA00022839"/>
    </source>
</evidence>
<dbReference type="InterPro" id="IPR006086">
    <property type="entry name" value="XPG-I_dom"/>
</dbReference>
<dbReference type="AlphaFoldDB" id="A0A8T5UY24"/>
<evidence type="ECO:0000256" key="11">
    <source>
        <dbReference type="ARBA" id="ARBA00065981"/>
    </source>
</evidence>
<proteinExistence type="inferred from homology"/>
<keyword evidence="3 12" id="KW-0479">Metal-binding</keyword>
<evidence type="ECO:0000259" key="14">
    <source>
        <dbReference type="SMART" id="SM00485"/>
    </source>
</evidence>
<evidence type="ECO:0000256" key="5">
    <source>
        <dbReference type="ARBA" id="ARBA00022763"/>
    </source>
</evidence>
<comment type="cofactor">
    <cofactor evidence="12">
        <name>Mg(2+)</name>
        <dbReference type="ChEBI" id="CHEBI:18420"/>
    </cofactor>
    <text evidence="12">Binds 2 magnesium ions per subunit. They probably participate in the reaction catalyzed by the enzyme. May bind an additional third magnesium ion after substrate binding.</text>
</comment>
<feature type="binding site" evidence="12">
    <location>
        <position position="80"/>
    </location>
    <ligand>
        <name>Mg(2+)</name>
        <dbReference type="ChEBI" id="CHEBI:18420"/>
        <label>1</label>
    </ligand>
</feature>
<feature type="binding site" evidence="12">
    <location>
        <position position="154"/>
    </location>
    <ligand>
        <name>Mg(2+)</name>
        <dbReference type="ChEBI" id="CHEBI:18420"/>
        <label>1</label>
    </ligand>
</feature>
<evidence type="ECO:0000313" key="16">
    <source>
        <dbReference type="Proteomes" id="UP000825933"/>
    </source>
</evidence>
<evidence type="ECO:0000313" key="15">
    <source>
        <dbReference type="EMBL" id="MBZ2165713.1"/>
    </source>
</evidence>
<evidence type="ECO:0000256" key="12">
    <source>
        <dbReference type="HAMAP-Rule" id="MF_00614"/>
    </source>
</evidence>
<feature type="binding site" evidence="12">
    <location>
        <position position="175"/>
    </location>
    <ligand>
        <name>Mg(2+)</name>
        <dbReference type="ChEBI" id="CHEBI:18420"/>
        <label>2</label>
    </ligand>
</feature>
<dbReference type="InterPro" id="IPR019973">
    <property type="entry name" value="Flap_endonuc_arc"/>
</dbReference>
<comment type="similarity">
    <text evidence="12">Belongs to the XPG/RAD2 endonuclease family. FEN1 subfamily.</text>
</comment>
<dbReference type="InterPro" id="IPR006084">
    <property type="entry name" value="XPG/Rad2"/>
</dbReference>
<evidence type="ECO:0000256" key="10">
    <source>
        <dbReference type="ARBA" id="ARBA00024702"/>
    </source>
</evidence>
<evidence type="ECO:0000259" key="13">
    <source>
        <dbReference type="SMART" id="SM00484"/>
    </source>
</evidence>
<comment type="caution">
    <text evidence="12">Lacks conserved residue(s) required for the propagation of feature annotation.</text>
</comment>
<dbReference type="FunFam" id="3.40.50.1010:FF:000016">
    <property type="entry name" value="Flap endonuclease 1"/>
    <property type="match status" value="1"/>
</dbReference>
<sequence length="329" mass="37152">MGVKFRDIISPESIKFEQLESKIVALDAANIIYQFLSSIRQVDGTPLMDQNGNITSHFSGILYRTSSLIEKGIRPVYIFDGTSDILKKGTQDKRREVKEESQKKMEKALEEGRIEDARKYAVRTSRMSPKIVEGSKKLLELLGVPYIQARGEGEAQASYMVENGDAWCVGSQDYDCILFGATKMVRNLTITGGKSNLELIDLKKVLENLGITREQLVDIAILVGTDFNLGVKGIGAKTGLKLIKEHENIFNVINKLDIEMEVEPEILRNIFLKHEVEPDYSLKWKSPDTEGVVRFLCGDHDFSEVRVLSALDKFKKIDNKQKSLKDWFG</sequence>
<dbReference type="PRINTS" id="PR00853">
    <property type="entry name" value="XPGRADSUPER"/>
</dbReference>
<dbReference type="NCBIfam" id="TIGR03674">
    <property type="entry name" value="fen_arch"/>
    <property type="match status" value="1"/>
</dbReference>
<dbReference type="SMART" id="SM00279">
    <property type="entry name" value="HhH2"/>
    <property type="match status" value="1"/>
</dbReference>
<dbReference type="SUPFAM" id="SSF47807">
    <property type="entry name" value="5' to 3' exonuclease, C-terminal subdomain"/>
    <property type="match status" value="1"/>
</dbReference>
<dbReference type="GO" id="GO:0043137">
    <property type="term" value="P:DNA replication, removal of RNA primer"/>
    <property type="evidence" value="ECO:0007669"/>
    <property type="project" value="UniProtKB-UniRule"/>
</dbReference>
<dbReference type="HAMAP" id="MF_00614">
    <property type="entry name" value="Fen"/>
    <property type="match status" value="1"/>
</dbReference>
<feature type="binding site" evidence="12">
    <location>
        <position position="27"/>
    </location>
    <ligand>
        <name>Mg(2+)</name>
        <dbReference type="ChEBI" id="CHEBI:18420"/>
        <label>1</label>
    </ligand>
</feature>
<evidence type="ECO:0000256" key="2">
    <source>
        <dbReference type="ARBA" id="ARBA00022722"/>
    </source>
</evidence>
<dbReference type="PANTHER" id="PTHR11081:SF9">
    <property type="entry name" value="FLAP ENDONUCLEASE 1"/>
    <property type="match status" value="1"/>
</dbReference>
<keyword evidence="2 12" id="KW-0540">Nuclease</keyword>
<dbReference type="PANTHER" id="PTHR11081">
    <property type="entry name" value="FLAP ENDONUCLEASE FAMILY MEMBER"/>
    <property type="match status" value="1"/>
</dbReference>
<organism evidence="15 16">
    <name type="scientific">Methanobacterium spitsbergense</name>
    <dbReference type="NCBI Taxonomy" id="2874285"/>
    <lineage>
        <taxon>Archaea</taxon>
        <taxon>Methanobacteriati</taxon>
        <taxon>Methanobacteriota</taxon>
        <taxon>Methanomada group</taxon>
        <taxon>Methanobacteria</taxon>
        <taxon>Methanobacteriales</taxon>
        <taxon>Methanobacteriaceae</taxon>
        <taxon>Methanobacterium</taxon>
    </lineage>
</organism>
<evidence type="ECO:0000256" key="4">
    <source>
        <dbReference type="ARBA" id="ARBA00022759"/>
    </source>
</evidence>
<feature type="binding site" evidence="12">
    <location>
        <position position="173"/>
    </location>
    <ligand>
        <name>Mg(2+)</name>
        <dbReference type="ChEBI" id="CHEBI:18420"/>
        <label>2</label>
    </ligand>
</feature>
<evidence type="ECO:0000256" key="1">
    <source>
        <dbReference type="ARBA" id="ARBA00022705"/>
    </source>
</evidence>
<feature type="domain" description="XPG N-terminal" evidence="14">
    <location>
        <begin position="1"/>
        <end position="101"/>
    </location>
</feature>
<keyword evidence="1 12" id="KW-0235">DNA replication</keyword>
<keyword evidence="4 12" id="KW-0255">Endonuclease</keyword>
<evidence type="ECO:0000256" key="8">
    <source>
        <dbReference type="ARBA" id="ARBA00022842"/>
    </source>
</evidence>
<feature type="binding site" evidence="12">
    <location>
        <position position="226"/>
    </location>
    <ligand>
        <name>Mg(2+)</name>
        <dbReference type="ChEBI" id="CHEBI:18420"/>
        <label>2</label>
    </ligand>
</feature>
<dbReference type="SMART" id="SM00484">
    <property type="entry name" value="XPGI"/>
    <property type="match status" value="1"/>
</dbReference>
<keyword evidence="7 12" id="KW-0269">Exonuclease</keyword>
<dbReference type="EMBL" id="JAIOUQ010000007">
    <property type="protein sequence ID" value="MBZ2165713.1"/>
    <property type="molecule type" value="Genomic_DNA"/>
</dbReference>
<comment type="subunit">
    <text evidence="11 12">Interacts with PCNA. PCNA stimulates the nuclease activity without altering cleavage specificity.</text>
</comment>
<dbReference type="Pfam" id="PF00752">
    <property type="entry name" value="XPG_N"/>
    <property type="match status" value="1"/>
</dbReference>
<keyword evidence="6 12" id="KW-0378">Hydrolase</keyword>
<dbReference type="GO" id="GO:0017108">
    <property type="term" value="F:5'-flap endonuclease activity"/>
    <property type="evidence" value="ECO:0007669"/>
    <property type="project" value="UniProtKB-UniRule"/>
</dbReference>
<gene>
    <name evidence="12 15" type="primary">fen</name>
    <name evidence="15" type="ORF">K8N75_06630</name>
</gene>
<dbReference type="Gene3D" id="1.10.150.20">
    <property type="entry name" value="5' to 3' exonuclease, C-terminal subdomain"/>
    <property type="match status" value="1"/>
</dbReference>
<keyword evidence="8 12" id="KW-0460">Magnesium</keyword>
<dbReference type="SMART" id="SM00485">
    <property type="entry name" value="XPGN"/>
    <property type="match status" value="1"/>
</dbReference>
<dbReference type="Gene3D" id="3.40.50.1010">
    <property type="entry name" value="5'-nuclease"/>
    <property type="match status" value="1"/>
</dbReference>
<evidence type="ECO:0000256" key="6">
    <source>
        <dbReference type="ARBA" id="ARBA00022801"/>
    </source>
</evidence>
<dbReference type="CDD" id="cd09867">
    <property type="entry name" value="PIN_FEN1"/>
    <property type="match status" value="1"/>
</dbReference>
<keyword evidence="5 12" id="KW-0227">DNA damage</keyword>
<dbReference type="GO" id="GO:0006281">
    <property type="term" value="P:DNA repair"/>
    <property type="evidence" value="ECO:0007669"/>
    <property type="project" value="UniProtKB-UniRule"/>
</dbReference>
<dbReference type="InterPro" id="IPR006085">
    <property type="entry name" value="XPG_DNA_repair_N"/>
</dbReference>
<keyword evidence="16" id="KW-1185">Reference proteome</keyword>
<reference evidence="16" key="1">
    <citation type="journal article" date="2022" name="Microbiol. Resour. Announc.">
        <title>Draft Genome Sequence of a Methanogenic Archaeon from West Spitsbergen Permafrost.</title>
        <authorList>
            <person name="Trubitsyn V."/>
            <person name="Rivkina E."/>
            <person name="Shcherbakova V."/>
        </authorList>
    </citation>
    <scope>NUCLEOTIDE SEQUENCE [LARGE SCALE GENOMIC DNA]</scope>
    <source>
        <strain evidence="16">VT</strain>
    </source>
</reference>
<evidence type="ECO:0000256" key="9">
    <source>
        <dbReference type="ARBA" id="ARBA00023204"/>
    </source>
</evidence>
<dbReference type="Proteomes" id="UP000825933">
    <property type="component" value="Unassembled WGS sequence"/>
</dbReference>
<dbReference type="InterPro" id="IPR023426">
    <property type="entry name" value="Flap_endonuc"/>
</dbReference>
<comment type="function">
    <text evidence="12">Structure-specific nuclease with 5'-flap endonuclease and 5'-3' exonuclease activities involved in DNA replication and repair. During DNA replication, cleaves the 5'-overhanging flap structure that is generated by displacement synthesis when DNA polymerase encounters the 5'-end of a downstream Okazaki fragment. Binds the unpaired 3'-DNA end and kinks the DNA to facilitate 5' cleavage specificity. Cleaves one nucleotide into the double-stranded DNA from the junction in flap DNA, leaving a nick for ligation. Also involved in the base excision repair (BER) pathway. Acts as a genome stabilization factor that prevents flaps from equilibrating into structurs that lead to duplications and deletions. Also possesses 5'-3' exonuclease activity on nicked or gapped double-stranded DNA.</text>
</comment>
<comment type="function">
    <text evidence="10">Structure-specific nuclease with 5'-flap endonuclease and 5'-3' exonuclease activities involved in DNA replication and repair. During DNA replication, cleaves the 5'-overhanging flap structure that is generated by displacement synthesis when DNA polymerase encounters the 5'-end of a downstream Okazaki fragment. Binds the unpaired 3'-DNA end and kinks the DNA to facilitate 5' cleavage specificity. Cleaves one nucleotide into the double-stranded DNA from the junction in flap DNA, leaving a nick for ligation. Also involved in the base excision repair (BER) pathway. Acts as a genome stabilization factor that prevents flaps from equilibrating into structures that lead to duplications and deletions. Also possesses 5'-3' exonuclease activity on nicked or gapped double-stranded DNA.</text>
</comment>
<feature type="binding site" evidence="12">
    <location>
        <position position="152"/>
    </location>
    <ligand>
        <name>Mg(2+)</name>
        <dbReference type="ChEBI" id="CHEBI:18420"/>
        <label>1</label>
    </ligand>
</feature>
<dbReference type="EC" id="3.1.-.-" evidence="12"/>
<dbReference type="GO" id="GO:0008409">
    <property type="term" value="F:5'-3' exonuclease activity"/>
    <property type="evidence" value="ECO:0007669"/>
    <property type="project" value="UniProtKB-UniRule"/>
</dbReference>
<accession>A0A8T5UY24</accession>
<dbReference type="SUPFAM" id="SSF88723">
    <property type="entry name" value="PIN domain-like"/>
    <property type="match status" value="1"/>
</dbReference>
<comment type="caution">
    <text evidence="15">The sequence shown here is derived from an EMBL/GenBank/DDBJ whole genome shotgun (WGS) entry which is preliminary data.</text>
</comment>
<feature type="region of interest" description="N-domain" evidence="12">
    <location>
        <begin position="1"/>
        <end position="98"/>
    </location>
</feature>